<evidence type="ECO:0000313" key="2">
    <source>
        <dbReference type="EMBL" id="ETJ42457.1"/>
    </source>
</evidence>
<dbReference type="AlphaFoldDB" id="W1YJ07"/>
<name>W1YJ07_9ZZZZ</name>
<proteinExistence type="predicted"/>
<reference evidence="2" key="1">
    <citation type="submission" date="2013-12" db="EMBL/GenBank/DDBJ databases">
        <title>A Varibaculum cambriense genome reconstructed from a premature infant gut community with otherwise low bacterial novelty that shifts toward anaerobic metabolism during the third week of life.</title>
        <authorList>
            <person name="Brown C.T."/>
            <person name="Sharon I."/>
            <person name="Thomas B.C."/>
            <person name="Castelle C.J."/>
            <person name="Morowitz M.J."/>
            <person name="Banfield J.F."/>
        </authorList>
    </citation>
    <scope>NUCLEOTIDE SEQUENCE</scope>
</reference>
<feature type="region of interest" description="Disordered" evidence="1">
    <location>
        <begin position="1"/>
        <end position="22"/>
    </location>
</feature>
<gene>
    <name evidence="2" type="ORF">Q604_UNBC03577G0001</name>
</gene>
<sequence length="22" mass="2229">ANQGMAGQQSQAAVTWNLVTGP</sequence>
<dbReference type="EMBL" id="AZMM01003577">
    <property type="protein sequence ID" value="ETJ42457.1"/>
    <property type="molecule type" value="Genomic_DNA"/>
</dbReference>
<comment type="caution">
    <text evidence="2">The sequence shown here is derived from an EMBL/GenBank/DDBJ whole genome shotgun (WGS) entry which is preliminary data.</text>
</comment>
<protein>
    <submittedName>
        <fullName evidence="2">Uncharacterized protein</fullName>
    </submittedName>
</protein>
<evidence type="ECO:0000256" key="1">
    <source>
        <dbReference type="SAM" id="MobiDB-lite"/>
    </source>
</evidence>
<accession>W1YJ07</accession>
<feature type="non-terminal residue" evidence="2">
    <location>
        <position position="1"/>
    </location>
</feature>
<organism evidence="2">
    <name type="scientific">human gut metagenome</name>
    <dbReference type="NCBI Taxonomy" id="408170"/>
    <lineage>
        <taxon>unclassified sequences</taxon>
        <taxon>metagenomes</taxon>
        <taxon>organismal metagenomes</taxon>
    </lineage>
</organism>